<feature type="domain" description="TOG" evidence="2">
    <location>
        <begin position="1"/>
        <end position="202"/>
    </location>
</feature>
<accession>A0A086J425</accession>
<name>A0A086J425_NEMA1</name>
<dbReference type="Proteomes" id="UP000054524">
    <property type="component" value="Unassembled WGS sequence"/>
</dbReference>
<evidence type="ECO:0000259" key="2">
    <source>
        <dbReference type="SMART" id="SM01349"/>
    </source>
</evidence>
<sequence length="1068" mass="118443">MADSQPTWKDRVEKYRKLEDQWKRSPQGQINMIVEIVKETSIPALEAGLSAIIPLAKANTMQEYTRDVLAALFKNSSSTKPTTKKAIKEIMEAQAAHNPAQVVLAASGCIKDKNPKIITETLKILVGHAPLLEGHLMGQMLPQAGFLFGHGTGSVREEATKLFQILAVQDPEQVSQAVSALRPIQIKEIFQPPQEKEQKSPVQEPVVQEATVEVQKTIAPEMHQTPSAISASYPCSSSEENSMRTRVEPAEKKAAPKKKECPVQQSSKPKEYKIVALSSNFYERFQSAQWKERLVMEELDEKLADTGKLSRNDTYDVIDAILKRVGESNNKVFIAAMSVAEKITAREKIQESLSVQIVKVVGKRLKDKKEQVQQSVTSLIVSLLGVYKVSVLQELSVMAVSDKTVRHGALKTFDASIELVSEKEMEDSKAFKALIECTKDQSADIRSLACTCISKVFIKRDEIPALSEIEQYGIERHLAAKIKAQAEELFKEKDAEITAIIESLCEDIRNTLIKPEPVTPMRPSHVLSSQQENMVLSPIITQSLKKDKPVIPIQDTNPDNVFIDQTAQICSGKQSNTNASTRTAGESEILHFIQTGRISDSVLQVLIDGLGTGPAVNGRILSILSSINMSEEMAVLIKDRLERVEVSDSHAVLMMEGLRSKAAKVIGEKSAFEEKCLLSALCDALMKGEGVPQEHIMNVLGMIESRSGMIKDEEAFVIIKVAGENEYWDVLSGLDKVFPVSKIFASLISLAETQPVFINSIYFLLQKTPFISNTWIEGALNNHRFISLLERAETPAAAHVIALLKKENIITAYSPHAKKVRRSEEAATDINLLLNDIIDQNSQQSQESLKKLQKVAIENMSVLLRSASTVVNVLLLQLNDSLSSGSTCLNVYTIINIIKRICESDLFLATLDAGTLLSLVSDYIVIITGQMPRGSASPEGIKKECSESLLKMCVNAPFLNMFKIYINLLSNRYKEEKVREILVKLLWKHSKLSSSVVSDKTVVMGIINRLNAFYAEFRGDIKSDQLISKVLQLHLIEILKHYGDEFLKVFKVTGPVLHQVHALGGLKL</sequence>
<gene>
    <name evidence="3" type="ORF">NESG_01049</name>
</gene>
<dbReference type="SUPFAM" id="SSF48371">
    <property type="entry name" value="ARM repeat"/>
    <property type="match status" value="2"/>
</dbReference>
<reference evidence="3 4" key="1">
    <citation type="journal article" date="2014" name="Genome Announc.">
        <title>Genome Sequence of the Microsporidian Species Nematocida sp1 Strain ERTm6 (ATCC PRA-372).</title>
        <authorList>
            <person name="Bakowski M.A."/>
            <person name="Priest M."/>
            <person name="Young S."/>
            <person name="Cuomo C.A."/>
            <person name="Troemel E.R."/>
        </authorList>
    </citation>
    <scope>NUCLEOTIDE SEQUENCE [LARGE SCALE GENOMIC DNA]</scope>
    <source>
        <strain evidence="3 4">ERTm6</strain>
    </source>
</reference>
<evidence type="ECO:0000313" key="3">
    <source>
        <dbReference type="EMBL" id="KFG26893.1"/>
    </source>
</evidence>
<dbReference type="HOGENOM" id="CLU_288044_0_0_1"/>
<dbReference type="InterPro" id="IPR034085">
    <property type="entry name" value="TOG"/>
</dbReference>
<dbReference type="InterPro" id="IPR011989">
    <property type="entry name" value="ARM-like"/>
</dbReference>
<feature type="compositionally biased region" description="Low complexity" evidence="1">
    <location>
        <begin position="227"/>
        <end position="240"/>
    </location>
</feature>
<dbReference type="SMART" id="SM01349">
    <property type="entry name" value="TOG"/>
    <property type="match status" value="2"/>
</dbReference>
<dbReference type="RefSeq" id="XP_052905448.1">
    <property type="nucleotide sequence ID" value="XM_053048688.1"/>
</dbReference>
<evidence type="ECO:0000256" key="1">
    <source>
        <dbReference type="SAM" id="MobiDB-lite"/>
    </source>
</evidence>
<dbReference type="Gene3D" id="1.25.10.10">
    <property type="entry name" value="Leucine-rich Repeat Variant"/>
    <property type="match status" value="2"/>
</dbReference>
<organism evidence="3 4">
    <name type="scientific">Nematocida ausubeli (strain ATCC PRA-371 / ERTm2)</name>
    <name type="common">Nematode killer fungus</name>
    <dbReference type="NCBI Taxonomy" id="1913371"/>
    <lineage>
        <taxon>Eukaryota</taxon>
        <taxon>Fungi</taxon>
        <taxon>Fungi incertae sedis</taxon>
        <taxon>Microsporidia</taxon>
        <taxon>Nematocida</taxon>
    </lineage>
</organism>
<dbReference type="GeneID" id="77676022"/>
<feature type="region of interest" description="Disordered" evidence="1">
    <location>
        <begin position="227"/>
        <end position="265"/>
    </location>
</feature>
<feature type="compositionally biased region" description="Basic and acidic residues" evidence="1">
    <location>
        <begin position="241"/>
        <end position="261"/>
    </location>
</feature>
<dbReference type="AlphaFoldDB" id="A0A086J425"/>
<comment type="caution">
    <text evidence="3">The sequence shown here is derived from an EMBL/GenBank/DDBJ whole genome shotgun (WGS) entry which is preliminary data.</text>
</comment>
<dbReference type="InterPro" id="IPR016024">
    <property type="entry name" value="ARM-type_fold"/>
</dbReference>
<keyword evidence="4" id="KW-1185">Reference proteome</keyword>
<feature type="domain" description="TOG" evidence="2">
    <location>
        <begin position="266"/>
        <end position="499"/>
    </location>
</feature>
<proteinExistence type="predicted"/>
<evidence type="ECO:0000313" key="4">
    <source>
        <dbReference type="Proteomes" id="UP000054524"/>
    </source>
</evidence>
<protein>
    <recommendedName>
        <fullName evidence="2">TOG domain-containing protein</fullName>
    </recommendedName>
</protein>
<dbReference type="EMBL" id="AKIJ01000002">
    <property type="protein sequence ID" value="KFG26893.1"/>
    <property type="molecule type" value="Genomic_DNA"/>
</dbReference>